<name>A0A090WLY3_9FLAO</name>
<dbReference type="Proteomes" id="UP000029643">
    <property type="component" value="Unassembled WGS sequence"/>
</dbReference>
<dbReference type="AlphaFoldDB" id="A0A090WLY3"/>
<evidence type="ECO:0000313" key="1">
    <source>
        <dbReference type="EMBL" id="GAL78085.1"/>
    </source>
</evidence>
<organism evidence="1 2">
    <name type="scientific">Algibacter lectus</name>
    <dbReference type="NCBI Taxonomy" id="221126"/>
    <lineage>
        <taxon>Bacteria</taxon>
        <taxon>Pseudomonadati</taxon>
        <taxon>Bacteroidota</taxon>
        <taxon>Flavobacteriia</taxon>
        <taxon>Flavobacteriales</taxon>
        <taxon>Flavobacteriaceae</taxon>
        <taxon>Algibacter</taxon>
    </lineage>
</organism>
<sequence>MNVYKALIIFTIAFTLNVGVGFAQTIPYEKPEWGGIY</sequence>
<proteinExistence type="predicted"/>
<comment type="caution">
    <text evidence="1">The sequence shown here is derived from an EMBL/GenBank/DDBJ whole genome shotgun (WGS) entry which is preliminary data.</text>
</comment>
<gene>
    <name evidence="1" type="ORF">JCM19274_4584</name>
</gene>
<dbReference type="EMBL" id="BBNU01000002">
    <property type="protein sequence ID" value="GAL78085.1"/>
    <property type="molecule type" value="Genomic_DNA"/>
</dbReference>
<reference evidence="1 2" key="1">
    <citation type="journal article" date="2014" name="Genome Announc.">
        <title>Draft Genome Sequences of Marine Flavobacterium Algibacter lectus Strains SS8 and NR4.</title>
        <authorList>
            <person name="Takatani N."/>
            <person name="Nakanishi M."/>
            <person name="Meirelles P."/>
            <person name="Mino S."/>
            <person name="Suda W."/>
            <person name="Oshima K."/>
            <person name="Hattori M."/>
            <person name="Ohkuma M."/>
            <person name="Hosokawa M."/>
            <person name="Miyashita K."/>
            <person name="Thompson F.L."/>
            <person name="Niwa A."/>
            <person name="Sawabe T."/>
            <person name="Sawabe T."/>
        </authorList>
    </citation>
    <scope>NUCLEOTIDE SEQUENCE [LARGE SCALE GENOMIC DNA]</scope>
    <source>
        <strain evidence="2">JCM19274</strain>
    </source>
</reference>
<protein>
    <submittedName>
        <fullName evidence="1">Uncharacterized protein</fullName>
    </submittedName>
</protein>
<evidence type="ECO:0000313" key="2">
    <source>
        <dbReference type="Proteomes" id="UP000029643"/>
    </source>
</evidence>
<accession>A0A090WLY3</accession>